<evidence type="ECO:0000256" key="1">
    <source>
        <dbReference type="SAM" id="SignalP"/>
    </source>
</evidence>
<sequence length="283" mass="31267">MMMKNFLTLNSIFLTACCLATMTAFTGCKDSNDKDSETGILKPIAKNVIGKWNMEKSQKKQDGKWVEDPIPEGEGHIYTLRTDGTALSAFTAPDGYTKLNQGEWKVDEATGKLTLGTMTVDVLGLDATSLVMGHDEARDSETGELMQGEFRWTFARMDESQKTLAEQLVGKWILSKSYEKKNGEWVENSNGLPDEGWHQYRADATFTAYSRSGEHELTSDTNWVVNCTTGTVRWTAESGQNSTANVAIEADGTLSVFYANSFNPVTGQSVAGEYKDVMVRAQE</sequence>
<dbReference type="PROSITE" id="PS51257">
    <property type="entry name" value="PROKAR_LIPOPROTEIN"/>
    <property type="match status" value="1"/>
</dbReference>
<protein>
    <recommendedName>
        <fullName evidence="3">Lipocalin-like domain-containing protein</fullName>
    </recommendedName>
</protein>
<organism evidence="2">
    <name type="scientific">Paraprevotella clara</name>
    <dbReference type="NCBI Taxonomy" id="454154"/>
    <lineage>
        <taxon>Bacteria</taxon>
        <taxon>Pseudomonadati</taxon>
        <taxon>Bacteroidota</taxon>
        <taxon>Bacteroidia</taxon>
        <taxon>Bacteroidales</taxon>
        <taxon>Prevotellaceae</taxon>
        <taxon>Paraprevotella</taxon>
    </lineage>
</organism>
<proteinExistence type="predicted"/>
<feature type="chain" id="PRO_5027031761" description="Lipocalin-like domain-containing protein" evidence="1">
    <location>
        <begin position="27"/>
        <end position="283"/>
    </location>
</feature>
<accession>A0A6N2ZXY2</accession>
<dbReference type="RefSeq" id="WP_412441892.1">
    <property type="nucleotide sequence ID" value="NZ_CACRUT010000006.1"/>
</dbReference>
<feature type="signal peptide" evidence="1">
    <location>
        <begin position="1"/>
        <end position="26"/>
    </location>
</feature>
<gene>
    <name evidence="2" type="ORF">PCLFYP37_01231</name>
</gene>
<name>A0A6N2ZXY2_9BACT</name>
<evidence type="ECO:0000313" key="2">
    <source>
        <dbReference type="EMBL" id="VYT82877.1"/>
    </source>
</evidence>
<keyword evidence="1" id="KW-0732">Signal</keyword>
<dbReference type="AlphaFoldDB" id="A0A6N2ZXY2"/>
<dbReference type="EMBL" id="CACRUT010000006">
    <property type="protein sequence ID" value="VYT82877.1"/>
    <property type="molecule type" value="Genomic_DNA"/>
</dbReference>
<reference evidence="2" key="1">
    <citation type="submission" date="2019-11" db="EMBL/GenBank/DDBJ databases">
        <authorList>
            <person name="Feng L."/>
        </authorList>
    </citation>
    <scope>NUCLEOTIDE SEQUENCE</scope>
    <source>
        <strain evidence="2">PclaraLFYP37</strain>
    </source>
</reference>
<evidence type="ECO:0008006" key="3">
    <source>
        <dbReference type="Google" id="ProtNLM"/>
    </source>
</evidence>